<evidence type="ECO:0000313" key="10">
    <source>
        <dbReference type="EMBL" id="EZA61634.1"/>
    </source>
</evidence>
<dbReference type="EMBL" id="KK107054">
    <property type="protein sequence ID" value="EZA61634.1"/>
    <property type="molecule type" value="Genomic_DNA"/>
</dbReference>
<organism evidence="10 11">
    <name type="scientific">Ooceraea biroi</name>
    <name type="common">Clonal raider ant</name>
    <name type="synonym">Cerapachys biroi</name>
    <dbReference type="NCBI Taxonomy" id="2015173"/>
    <lineage>
        <taxon>Eukaryota</taxon>
        <taxon>Metazoa</taxon>
        <taxon>Ecdysozoa</taxon>
        <taxon>Arthropoda</taxon>
        <taxon>Hexapoda</taxon>
        <taxon>Insecta</taxon>
        <taxon>Pterygota</taxon>
        <taxon>Neoptera</taxon>
        <taxon>Endopterygota</taxon>
        <taxon>Hymenoptera</taxon>
        <taxon>Apocrita</taxon>
        <taxon>Aculeata</taxon>
        <taxon>Formicoidea</taxon>
        <taxon>Formicidae</taxon>
        <taxon>Dorylinae</taxon>
        <taxon>Ooceraea</taxon>
    </lineage>
</organism>
<sequence>MTCIRKRYFNWNRILLLPLGLWPDKETKFTRFQARLFCCFVMSNIAFQFSRLFKTECGIEHAIRIICCATFFVMLMIMCICLWINMKTIKYFLDQLQYIYDELKDKNEIAIYEKYGYFGKRLTITLIVLLMCGVFTNCVMIYSPYILDVVMPKNESYTIHMMEMVTKYFIVSEKYYFLFLVHLNVTCSAELIVLIATATMLMSVFKHICGMFEIASYRIEQAMTIELLRDHNTKNEIIIYKKIIYAVDIHHKAMQFAKCFMNKIEGSFFFLIIATVLCLSFNLFGIFHIQSPLEEKEEVLLHLLAISSMLVGLFLANYTGQEITDHSNSVYVTTLLSASVSYFTFMYSMQ</sequence>
<feature type="transmembrane region" description="Helical" evidence="9">
    <location>
        <begin position="32"/>
        <end position="50"/>
    </location>
</feature>
<accession>A0A026X2P3</accession>
<name>A0A026X2P3_OOCBI</name>
<dbReference type="AlphaFoldDB" id="A0A026X2P3"/>
<evidence type="ECO:0000256" key="7">
    <source>
        <dbReference type="ARBA" id="ARBA00023170"/>
    </source>
</evidence>
<keyword evidence="4 9" id="KW-0552">Olfaction</keyword>
<feature type="transmembrane region" description="Helical" evidence="9">
    <location>
        <begin position="299"/>
        <end position="318"/>
    </location>
</feature>
<feature type="transmembrane region" description="Helical" evidence="9">
    <location>
        <begin position="268"/>
        <end position="287"/>
    </location>
</feature>
<keyword evidence="3 9" id="KW-0812">Transmembrane</keyword>
<protein>
    <recommendedName>
        <fullName evidence="9">Odorant receptor</fullName>
    </recommendedName>
</protein>
<comment type="similarity">
    <text evidence="9">Belongs to the insect chemoreceptor superfamily. Heteromeric odorant receptor channel (TC 1.A.69) family.</text>
</comment>
<dbReference type="Pfam" id="PF02949">
    <property type="entry name" value="7tm_6"/>
    <property type="match status" value="1"/>
</dbReference>
<feature type="transmembrane region" description="Helical" evidence="9">
    <location>
        <begin position="175"/>
        <end position="201"/>
    </location>
</feature>
<evidence type="ECO:0000256" key="3">
    <source>
        <dbReference type="ARBA" id="ARBA00022692"/>
    </source>
</evidence>
<keyword evidence="11" id="KW-1185">Reference proteome</keyword>
<dbReference type="PANTHER" id="PTHR21137:SF26">
    <property type="entry name" value="ODORANT RECEPTOR 10A-RELATED"/>
    <property type="match status" value="1"/>
</dbReference>
<dbReference type="InterPro" id="IPR004117">
    <property type="entry name" value="7tm6_olfct_rcpt"/>
</dbReference>
<gene>
    <name evidence="10" type="ORF">X777_07969</name>
</gene>
<keyword evidence="5 9" id="KW-1133">Transmembrane helix</keyword>
<evidence type="ECO:0000256" key="9">
    <source>
        <dbReference type="RuleBase" id="RU351113"/>
    </source>
</evidence>
<keyword evidence="7 9" id="KW-0675">Receptor</keyword>
<evidence type="ECO:0000256" key="4">
    <source>
        <dbReference type="ARBA" id="ARBA00022725"/>
    </source>
</evidence>
<evidence type="ECO:0000256" key="1">
    <source>
        <dbReference type="ARBA" id="ARBA00004141"/>
    </source>
</evidence>
<keyword evidence="8 9" id="KW-0807">Transducer</keyword>
<feature type="transmembrane region" description="Helical" evidence="9">
    <location>
        <begin position="330"/>
        <end position="349"/>
    </location>
</feature>
<evidence type="ECO:0000256" key="5">
    <source>
        <dbReference type="ARBA" id="ARBA00022989"/>
    </source>
</evidence>
<keyword evidence="6 9" id="KW-0472">Membrane</keyword>
<evidence type="ECO:0000256" key="6">
    <source>
        <dbReference type="ARBA" id="ARBA00023136"/>
    </source>
</evidence>
<feature type="transmembrane region" description="Helical" evidence="9">
    <location>
        <begin position="62"/>
        <end position="84"/>
    </location>
</feature>
<dbReference type="Proteomes" id="UP000053097">
    <property type="component" value="Unassembled WGS sequence"/>
</dbReference>
<feature type="transmembrane region" description="Helical" evidence="9">
    <location>
        <begin position="122"/>
        <end position="147"/>
    </location>
</feature>
<comment type="subcellular location">
    <subcellularLocation>
        <location evidence="9">Cell membrane</location>
        <topology evidence="9">Multi-pass membrane protein</topology>
    </subcellularLocation>
    <subcellularLocation>
        <location evidence="1">Membrane</location>
        <topology evidence="1">Multi-pass membrane protein</topology>
    </subcellularLocation>
</comment>
<dbReference type="PANTHER" id="PTHR21137">
    <property type="entry name" value="ODORANT RECEPTOR"/>
    <property type="match status" value="1"/>
</dbReference>
<dbReference type="GO" id="GO:0007165">
    <property type="term" value="P:signal transduction"/>
    <property type="evidence" value="ECO:0007669"/>
    <property type="project" value="UniProtKB-KW"/>
</dbReference>
<dbReference type="OMA" id="IRIICCA"/>
<dbReference type="GO" id="GO:0005886">
    <property type="term" value="C:plasma membrane"/>
    <property type="evidence" value="ECO:0007669"/>
    <property type="project" value="UniProtKB-SubCell"/>
</dbReference>
<evidence type="ECO:0000256" key="2">
    <source>
        <dbReference type="ARBA" id="ARBA00022606"/>
    </source>
</evidence>
<evidence type="ECO:0000313" key="11">
    <source>
        <dbReference type="Proteomes" id="UP000053097"/>
    </source>
</evidence>
<dbReference type="GO" id="GO:0005549">
    <property type="term" value="F:odorant binding"/>
    <property type="evidence" value="ECO:0007669"/>
    <property type="project" value="InterPro"/>
</dbReference>
<dbReference type="OrthoDB" id="7696577at2759"/>
<dbReference type="GO" id="GO:0004984">
    <property type="term" value="F:olfactory receptor activity"/>
    <property type="evidence" value="ECO:0007669"/>
    <property type="project" value="InterPro"/>
</dbReference>
<evidence type="ECO:0000256" key="8">
    <source>
        <dbReference type="ARBA" id="ARBA00023224"/>
    </source>
</evidence>
<reference evidence="10 11" key="1">
    <citation type="journal article" date="2014" name="Curr. Biol.">
        <title>The genome of the clonal raider ant Cerapachys biroi.</title>
        <authorList>
            <person name="Oxley P.R."/>
            <person name="Ji L."/>
            <person name="Fetter-Pruneda I."/>
            <person name="McKenzie S.K."/>
            <person name="Li C."/>
            <person name="Hu H."/>
            <person name="Zhang G."/>
            <person name="Kronauer D.J."/>
        </authorList>
    </citation>
    <scope>NUCLEOTIDE SEQUENCE [LARGE SCALE GENOMIC DNA]</scope>
</reference>
<proteinExistence type="inferred from homology"/>
<keyword evidence="2 9" id="KW-0716">Sensory transduction</keyword>